<dbReference type="GeneID" id="112685946"/>
<dbReference type="Proteomes" id="UP000694846">
    <property type="component" value="Unplaced"/>
</dbReference>
<name>A0A8B8FTX7_9HEMI</name>
<evidence type="ECO:0000313" key="2">
    <source>
        <dbReference type="RefSeq" id="XP_025413805.1"/>
    </source>
</evidence>
<accession>A0A8B8FTX7</accession>
<protein>
    <submittedName>
        <fullName evidence="2">Uncharacterized protein LOC112685946</fullName>
    </submittedName>
</protein>
<evidence type="ECO:0000313" key="1">
    <source>
        <dbReference type="Proteomes" id="UP000694846"/>
    </source>
</evidence>
<keyword evidence="1" id="KW-1185">Reference proteome</keyword>
<reference evidence="2" key="1">
    <citation type="submission" date="2025-08" db="UniProtKB">
        <authorList>
            <consortium name="RefSeq"/>
        </authorList>
    </citation>
    <scope>IDENTIFICATION</scope>
    <source>
        <tissue evidence="2">Whole body</tissue>
    </source>
</reference>
<dbReference type="RefSeq" id="XP_025413805.1">
    <property type="nucleotide sequence ID" value="XM_025558020.1"/>
</dbReference>
<gene>
    <name evidence="2" type="primary">LOC112685946</name>
</gene>
<feature type="non-terminal residue" evidence="2">
    <location>
        <position position="1"/>
    </location>
</feature>
<dbReference type="AlphaFoldDB" id="A0A8B8FTX7"/>
<proteinExistence type="predicted"/>
<dbReference type="OrthoDB" id="6627303at2759"/>
<organism evidence="1 2">
    <name type="scientific">Sipha flava</name>
    <name type="common">yellow sugarcane aphid</name>
    <dbReference type="NCBI Taxonomy" id="143950"/>
    <lineage>
        <taxon>Eukaryota</taxon>
        <taxon>Metazoa</taxon>
        <taxon>Ecdysozoa</taxon>
        <taxon>Arthropoda</taxon>
        <taxon>Hexapoda</taxon>
        <taxon>Insecta</taxon>
        <taxon>Pterygota</taxon>
        <taxon>Neoptera</taxon>
        <taxon>Paraneoptera</taxon>
        <taxon>Hemiptera</taxon>
        <taxon>Sternorrhyncha</taxon>
        <taxon>Aphidomorpha</taxon>
        <taxon>Aphidoidea</taxon>
        <taxon>Aphididae</taxon>
        <taxon>Sipha</taxon>
    </lineage>
</organism>
<sequence>TADIAELNIELIRRFGVILRTMVCGWAIEIKIFEEYSLNTAELYVSLYMWYYMPASVHNILIHDADVIRFAILPIDQLSEEAQEARNKDFKNIREYHTRKMNRVVQNEDLFKMLIVSSDPNICSFRMIKSKKSTCTMLQHMDNDVRSLIELYHNNVIESDSKDDSDNSESFSD</sequence>